<evidence type="ECO:0000256" key="11">
    <source>
        <dbReference type="ARBA" id="ARBA00049057"/>
    </source>
</evidence>
<dbReference type="GO" id="GO:0046084">
    <property type="term" value="P:adenine biosynthetic process"/>
    <property type="evidence" value="ECO:0007669"/>
    <property type="project" value="TreeGrafter"/>
</dbReference>
<dbReference type="InterPro" id="IPR036921">
    <property type="entry name" value="PurM-like_N_sf"/>
</dbReference>
<comment type="subcellular location">
    <subcellularLocation>
        <location evidence="12">Cytoplasm</location>
    </subcellularLocation>
</comment>
<keyword evidence="5 12" id="KW-0436">Ligase</keyword>
<dbReference type="PANTHER" id="PTHR10520">
    <property type="entry name" value="TRIFUNCTIONAL PURINE BIOSYNTHETIC PROTEIN ADENOSINE-3-RELATED"/>
    <property type="match status" value="1"/>
</dbReference>
<evidence type="ECO:0000256" key="7">
    <source>
        <dbReference type="ARBA" id="ARBA00022840"/>
    </source>
</evidence>
<reference evidence="15 16" key="1">
    <citation type="submission" date="2018-05" db="EMBL/GenBank/DDBJ databases">
        <title>Genomic Encyclopedia of Type Strains, Phase IV (KMG-IV): sequencing the most valuable type-strain genomes for metagenomic binning, comparative biology and taxonomic classification.</title>
        <authorList>
            <person name="Goeker M."/>
        </authorList>
    </citation>
    <scope>NUCLEOTIDE SEQUENCE [LARGE SCALE GENOMIC DNA]</scope>
    <source>
        <strain evidence="15 16">DSM 18773</strain>
    </source>
</reference>
<evidence type="ECO:0000256" key="3">
    <source>
        <dbReference type="ARBA" id="ARBA00013047"/>
    </source>
</evidence>
<dbReference type="GO" id="GO:0005829">
    <property type="term" value="C:cytosol"/>
    <property type="evidence" value="ECO:0007669"/>
    <property type="project" value="TreeGrafter"/>
</dbReference>
<proteinExistence type="inferred from homology"/>
<dbReference type="HAMAP" id="MF_00741">
    <property type="entry name" value="AIRS"/>
    <property type="match status" value="1"/>
</dbReference>
<keyword evidence="6 12" id="KW-0547">Nucleotide-binding</keyword>
<evidence type="ECO:0000256" key="4">
    <source>
        <dbReference type="ARBA" id="ARBA00020367"/>
    </source>
</evidence>
<dbReference type="EMBL" id="QGGL01000013">
    <property type="protein sequence ID" value="PWK09676.1"/>
    <property type="molecule type" value="Genomic_DNA"/>
</dbReference>
<gene>
    <name evidence="12" type="primary">purM</name>
    <name evidence="15" type="ORF">C7459_113114</name>
</gene>
<comment type="similarity">
    <text evidence="2 12">Belongs to the AIR synthase family.</text>
</comment>
<dbReference type="PANTHER" id="PTHR10520:SF12">
    <property type="entry name" value="TRIFUNCTIONAL PURINE BIOSYNTHETIC PROTEIN ADENOSINE-3"/>
    <property type="match status" value="1"/>
</dbReference>
<dbReference type="EC" id="6.3.3.1" evidence="3 12"/>
<accession>A0A316D604</accession>
<dbReference type="SUPFAM" id="SSF55326">
    <property type="entry name" value="PurM N-terminal domain-like"/>
    <property type="match status" value="1"/>
</dbReference>
<dbReference type="InterPro" id="IPR004733">
    <property type="entry name" value="PurM_cligase"/>
</dbReference>
<dbReference type="FunFam" id="3.90.650.10:FF:000001">
    <property type="entry name" value="Phosphoribosylformylglycinamidine cyclo-ligase"/>
    <property type="match status" value="1"/>
</dbReference>
<dbReference type="GO" id="GO:0004637">
    <property type="term" value="F:phosphoribosylamine-glycine ligase activity"/>
    <property type="evidence" value="ECO:0007669"/>
    <property type="project" value="TreeGrafter"/>
</dbReference>
<dbReference type="OrthoDB" id="9802507at2"/>
<evidence type="ECO:0000256" key="1">
    <source>
        <dbReference type="ARBA" id="ARBA00004686"/>
    </source>
</evidence>
<organism evidence="15 16">
    <name type="scientific">Tumebacillus permanentifrigoris</name>
    <dbReference type="NCBI Taxonomy" id="378543"/>
    <lineage>
        <taxon>Bacteria</taxon>
        <taxon>Bacillati</taxon>
        <taxon>Bacillota</taxon>
        <taxon>Bacilli</taxon>
        <taxon>Bacillales</taxon>
        <taxon>Alicyclobacillaceae</taxon>
        <taxon>Tumebacillus</taxon>
    </lineage>
</organism>
<protein>
    <recommendedName>
        <fullName evidence="4 12">Phosphoribosylformylglycinamidine cyclo-ligase</fullName>
        <ecNumber evidence="3 12">6.3.3.1</ecNumber>
    </recommendedName>
    <alternativeName>
        <fullName evidence="9 12">AIR synthase</fullName>
    </alternativeName>
    <alternativeName>
        <fullName evidence="10 12">AIRS</fullName>
    </alternativeName>
    <alternativeName>
        <fullName evidence="8 12">Phosphoribosyl-aminoimidazole synthetase</fullName>
    </alternativeName>
</protein>
<dbReference type="GO" id="GO:0006189">
    <property type="term" value="P:'de novo' IMP biosynthetic process"/>
    <property type="evidence" value="ECO:0007669"/>
    <property type="project" value="UniProtKB-UniRule"/>
</dbReference>
<evidence type="ECO:0000259" key="13">
    <source>
        <dbReference type="Pfam" id="PF00586"/>
    </source>
</evidence>
<keyword evidence="7 12" id="KW-0067">ATP-binding</keyword>
<dbReference type="GO" id="GO:0005524">
    <property type="term" value="F:ATP binding"/>
    <property type="evidence" value="ECO:0007669"/>
    <property type="project" value="UniProtKB-KW"/>
</dbReference>
<dbReference type="Gene3D" id="3.90.650.10">
    <property type="entry name" value="PurM-like C-terminal domain"/>
    <property type="match status" value="1"/>
</dbReference>
<dbReference type="RefSeq" id="WP_109690179.1">
    <property type="nucleotide sequence ID" value="NZ_QGGL01000013.1"/>
</dbReference>
<evidence type="ECO:0000256" key="8">
    <source>
        <dbReference type="ARBA" id="ARBA00031908"/>
    </source>
</evidence>
<evidence type="ECO:0000313" key="15">
    <source>
        <dbReference type="EMBL" id="PWK09676.1"/>
    </source>
</evidence>
<feature type="domain" description="PurM-like N-terminal" evidence="13">
    <location>
        <begin position="56"/>
        <end position="161"/>
    </location>
</feature>
<dbReference type="Pfam" id="PF02769">
    <property type="entry name" value="AIRS_C"/>
    <property type="match status" value="1"/>
</dbReference>
<dbReference type="GO" id="GO:0004641">
    <property type="term" value="F:phosphoribosylformylglycinamidine cyclo-ligase activity"/>
    <property type="evidence" value="ECO:0007669"/>
    <property type="project" value="UniProtKB-UniRule"/>
</dbReference>
<comment type="catalytic activity">
    <reaction evidence="11 12">
        <text>2-formamido-N(1)-(5-O-phospho-beta-D-ribosyl)acetamidine + ATP = 5-amino-1-(5-phospho-beta-D-ribosyl)imidazole + ADP + phosphate + H(+)</text>
        <dbReference type="Rhea" id="RHEA:23032"/>
        <dbReference type="ChEBI" id="CHEBI:15378"/>
        <dbReference type="ChEBI" id="CHEBI:30616"/>
        <dbReference type="ChEBI" id="CHEBI:43474"/>
        <dbReference type="ChEBI" id="CHEBI:137981"/>
        <dbReference type="ChEBI" id="CHEBI:147287"/>
        <dbReference type="ChEBI" id="CHEBI:456216"/>
        <dbReference type="EC" id="6.3.3.1"/>
    </reaction>
</comment>
<evidence type="ECO:0000313" key="16">
    <source>
        <dbReference type="Proteomes" id="UP000245634"/>
    </source>
</evidence>
<dbReference type="AlphaFoldDB" id="A0A316D604"/>
<evidence type="ECO:0000259" key="14">
    <source>
        <dbReference type="Pfam" id="PF02769"/>
    </source>
</evidence>
<dbReference type="InterPro" id="IPR036676">
    <property type="entry name" value="PurM-like_C_sf"/>
</dbReference>
<keyword evidence="16" id="KW-1185">Reference proteome</keyword>
<evidence type="ECO:0000256" key="12">
    <source>
        <dbReference type="HAMAP-Rule" id="MF_00741"/>
    </source>
</evidence>
<sequence>MSDLYKAAGVDIDAGNEAVRRMKTHVARTMRPEVATMLGGFGGGFHLDVAKYQNPVLVSGTDGVGTKLKLAFAMNRHDTIGIDAVAMCVNDIVVMGAEPLFFLDYFATGKVEPGVIEDVVKGMADGCEQSGCALIGGETAEMPGMYQPGEYDIAGFTVGVVDKEKMINPANVRVGDVILGLASSGIHSNGYSLVRKLFFQDGGYELDHVFPEIGRPLGEELLTPTRLYVKPVLNLLERFEIHALAHITGGGFLENIPRVLPEGVSAEIQVGSWPVHAVFGTMRRLGNVSDYDLFRTFNMGIGMVMIVPAEQADEILAAAEALGEEAFRIGTVIEGAQDVQLKGIDIA</sequence>
<keyword evidence="12" id="KW-0658">Purine biosynthesis</keyword>
<comment type="pathway">
    <text evidence="1 12">Purine metabolism; IMP biosynthesis via de novo pathway; 5-amino-1-(5-phospho-D-ribosyl)imidazole from N(2)-formyl-N(1)-(5-phospho-D-ribosyl)glycinamide: step 2/2.</text>
</comment>
<feature type="domain" description="PurM-like C-terminal" evidence="14">
    <location>
        <begin position="173"/>
        <end position="336"/>
    </location>
</feature>
<keyword evidence="12" id="KW-0963">Cytoplasm</keyword>
<dbReference type="Gene3D" id="3.30.1330.10">
    <property type="entry name" value="PurM-like, N-terminal domain"/>
    <property type="match status" value="1"/>
</dbReference>
<evidence type="ECO:0000256" key="9">
    <source>
        <dbReference type="ARBA" id="ARBA00032931"/>
    </source>
</evidence>
<dbReference type="Pfam" id="PF00586">
    <property type="entry name" value="AIRS"/>
    <property type="match status" value="1"/>
</dbReference>
<evidence type="ECO:0000256" key="10">
    <source>
        <dbReference type="ARBA" id="ARBA00033093"/>
    </source>
</evidence>
<dbReference type="CDD" id="cd02196">
    <property type="entry name" value="PurM"/>
    <property type="match status" value="1"/>
</dbReference>
<dbReference type="UniPathway" id="UPA00074">
    <property type="reaction ID" value="UER00129"/>
</dbReference>
<evidence type="ECO:0000256" key="5">
    <source>
        <dbReference type="ARBA" id="ARBA00022598"/>
    </source>
</evidence>
<comment type="caution">
    <text evidence="15">The sequence shown here is derived from an EMBL/GenBank/DDBJ whole genome shotgun (WGS) entry which is preliminary data.</text>
</comment>
<name>A0A316D604_9BACL</name>
<dbReference type="InterPro" id="IPR010918">
    <property type="entry name" value="PurM-like_C_dom"/>
</dbReference>
<dbReference type="InterPro" id="IPR016188">
    <property type="entry name" value="PurM-like_N"/>
</dbReference>
<evidence type="ECO:0000256" key="2">
    <source>
        <dbReference type="ARBA" id="ARBA00010280"/>
    </source>
</evidence>
<dbReference type="NCBIfam" id="TIGR00878">
    <property type="entry name" value="purM"/>
    <property type="match status" value="1"/>
</dbReference>
<dbReference type="SUPFAM" id="SSF56042">
    <property type="entry name" value="PurM C-terminal domain-like"/>
    <property type="match status" value="1"/>
</dbReference>
<dbReference type="FunFam" id="3.30.1330.10:FF:000001">
    <property type="entry name" value="Phosphoribosylformylglycinamidine cyclo-ligase"/>
    <property type="match status" value="1"/>
</dbReference>
<dbReference type="Proteomes" id="UP000245634">
    <property type="component" value="Unassembled WGS sequence"/>
</dbReference>
<evidence type="ECO:0000256" key="6">
    <source>
        <dbReference type="ARBA" id="ARBA00022741"/>
    </source>
</evidence>